<evidence type="ECO:0008006" key="3">
    <source>
        <dbReference type="Google" id="ProtNLM"/>
    </source>
</evidence>
<dbReference type="Proteomes" id="UP000199138">
    <property type="component" value="Unassembled WGS sequence"/>
</dbReference>
<organism evidence="1 2">
    <name type="scientific">Pustulibacterium marinum</name>
    <dbReference type="NCBI Taxonomy" id="1224947"/>
    <lineage>
        <taxon>Bacteria</taxon>
        <taxon>Pseudomonadati</taxon>
        <taxon>Bacteroidota</taxon>
        <taxon>Flavobacteriia</taxon>
        <taxon>Flavobacteriales</taxon>
        <taxon>Flavobacteriaceae</taxon>
        <taxon>Pustulibacterium</taxon>
    </lineage>
</organism>
<dbReference type="OrthoDB" id="1134820at2"/>
<evidence type="ECO:0000313" key="1">
    <source>
        <dbReference type="EMBL" id="SFU27516.1"/>
    </source>
</evidence>
<dbReference type="Gene3D" id="3.90.550.10">
    <property type="entry name" value="Spore Coat Polysaccharide Biosynthesis Protein SpsA, Chain A"/>
    <property type="match status" value="1"/>
</dbReference>
<dbReference type="InterPro" id="IPR029044">
    <property type="entry name" value="Nucleotide-diphossugar_trans"/>
</dbReference>
<sequence length="146" mass="16935">MKTGIILYCHNEEEKINPYAFTEFLKIEDKYHLCFVNNASSDETLTLLKKIQRENPNQVSIVDIKKKNQNIIAIRAGTRYLGNLPEIINIGFLDIELDKALTKINLLEEIQKLEIQDIDRDNFGRNFLKRSISGIIKSILLFIIIK</sequence>
<accession>A0A1I7EUA6</accession>
<dbReference type="STRING" id="1224947.SAMN05216480_101198"/>
<keyword evidence="2" id="KW-1185">Reference proteome</keyword>
<dbReference type="SUPFAM" id="SSF53448">
    <property type="entry name" value="Nucleotide-diphospho-sugar transferases"/>
    <property type="match status" value="1"/>
</dbReference>
<dbReference type="RefSeq" id="WP_093021729.1">
    <property type="nucleotide sequence ID" value="NZ_FPBK01000001.1"/>
</dbReference>
<dbReference type="EMBL" id="FPBK01000001">
    <property type="protein sequence ID" value="SFU27516.1"/>
    <property type="molecule type" value="Genomic_DNA"/>
</dbReference>
<gene>
    <name evidence="1" type="ORF">SAMN05216480_101198</name>
</gene>
<reference evidence="1 2" key="1">
    <citation type="submission" date="2016-10" db="EMBL/GenBank/DDBJ databases">
        <authorList>
            <person name="de Groot N.N."/>
        </authorList>
    </citation>
    <scope>NUCLEOTIDE SEQUENCE [LARGE SCALE GENOMIC DNA]</scope>
    <source>
        <strain evidence="1 2">CGMCC 1.12333</strain>
    </source>
</reference>
<proteinExistence type="predicted"/>
<name>A0A1I7EUA6_9FLAO</name>
<dbReference type="AlphaFoldDB" id="A0A1I7EUA6"/>
<evidence type="ECO:0000313" key="2">
    <source>
        <dbReference type="Proteomes" id="UP000199138"/>
    </source>
</evidence>
<protein>
    <recommendedName>
        <fullName evidence="3">Glycosyl transferase family 2</fullName>
    </recommendedName>
</protein>